<dbReference type="PROSITE" id="PS50977">
    <property type="entry name" value="HTH_TETR_2"/>
    <property type="match status" value="1"/>
</dbReference>
<dbReference type="RefSeq" id="WP_015852564.1">
    <property type="nucleotide sequence ID" value="NC_012881.1"/>
</dbReference>
<dbReference type="EMBL" id="CP001649">
    <property type="protein sequence ID" value="ACS80748.1"/>
    <property type="molecule type" value="Genomic_DNA"/>
</dbReference>
<evidence type="ECO:0000313" key="5">
    <source>
        <dbReference type="Proteomes" id="UP000002601"/>
    </source>
</evidence>
<dbReference type="eggNOG" id="COG1309">
    <property type="taxonomic scope" value="Bacteria"/>
</dbReference>
<dbReference type="OrthoDB" id="5816932at2"/>
<gene>
    <name evidence="4" type="ordered locus">Desal_2694</name>
</gene>
<proteinExistence type="predicted"/>
<organism evidence="4 5">
    <name type="scientific">Maridesulfovibrio salexigens (strain ATCC 14822 / DSM 2638 / NCIMB 8403 / VKM B-1763)</name>
    <name type="common">Desulfovibrio salexigens</name>
    <dbReference type="NCBI Taxonomy" id="526222"/>
    <lineage>
        <taxon>Bacteria</taxon>
        <taxon>Pseudomonadati</taxon>
        <taxon>Thermodesulfobacteriota</taxon>
        <taxon>Desulfovibrionia</taxon>
        <taxon>Desulfovibrionales</taxon>
        <taxon>Desulfovibrionaceae</taxon>
        <taxon>Maridesulfovibrio</taxon>
    </lineage>
</organism>
<dbReference type="SUPFAM" id="SSF46689">
    <property type="entry name" value="Homeodomain-like"/>
    <property type="match status" value="1"/>
</dbReference>
<sequence length="208" mass="24025">MARKQQEKSLQTKKELMEAANELFGKKGFVETTVAEITKYAGYAKGSFYRHWVSKDKLFLEIVEEKLTEYRNSRDDRLGKAESLEEVMNIIWDFLENIVRDQNWAKVFLEFTIYASRVPELREDLSLSQYRLSEDVFADLVRDFVETDYPPEKIGAFNTVLFEGYMVRSSIETGFMIQNNNGAGLIDFNDVREAAVTLALTNGLKKAE</sequence>
<dbReference type="PANTHER" id="PTHR43479">
    <property type="entry name" value="ACREF/ENVCD OPERON REPRESSOR-RELATED"/>
    <property type="match status" value="1"/>
</dbReference>
<evidence type="ECO:0000259" key="3">
    <source>
        <dbReference type="PROSITE" id="PS50977"/>
    </source>
</evidence>
<dbReference type="Gene3D" id="1.10.357.10">
    <property type="entry name" value="Tetracycline Repressor, domain 2"/>
    <property type="match status" value="1"/>
</dbReference>
<accession>C6BZB1</accession>
<dbReference type="PRINTS" id="PR00455">
    <property type="entry name" value="HTHTETR"/>
</dbReference>
<dbReference type="HOGENOM" id="CLU_069356_15_11_7"/>
<dbReference type="AlphaFoldDB" id="C6BZB1"/>
<dbReference type="PANTHER" id="PTHR43479:SF11">
    <property type="entry name" value="ACREF_ENVCD OPERON REPRESSOR-RELATED"/>
    <property type="match status" value="1"/>
</dbReference>
<dbReference type="STRING" id="526222.Desal_2694"/>
<keyword evidence="1 2" id="KW-0238">DNA-binding</keyword>
<dbReference type="InterPro" id="IPR001647">
    <property type="entry name" value="HTH_TetR"/>
</dbReference>
<feature type="DNA-binding region" description="H-T-H motif" evidence="2">
    <location>
        <begin position="33"/>
        <end position="52"/>
    </location>
</feature>
<evidence type="ECO:0000313" key="4">
    <source>
        <dbReference type="EMBL" id="ACS80748.1"/>
    </source>
</evidence>
<keyword evidence="5" id="KW-1185">Reference proteome</keyword>
<reference evidence="4 5" key="1">
    <citation type="submission" date="2009-06" db="EMBL/GenBank/DDBJ databases">
        <title>Complete sequence of Desulfovibrio salexigens DSM 2638.</title>
        <authorList>
            <consortium name="US DOE Joint Genome Institute"/>
            <person name="Lucas S."/>
            <person name="Copeland A."/>
            <person name="Lapidus A."/>
            <person name="Glavina del Rio T."/>
            <person name="Tice H."/>
            <person name="Bruce D."/>
            <person name="Goodwin L."/>
            <person name="Pitluck S."/>
            <person name="Munk A.C."/>
            <person name="Brettin T."/>
            <person name="Detter J.C."/>
            <person name="Han C."/>
            <person name="Tapia R."/>
            <person name="Larimer F."/>
            <person name="Land M."/>
            <person name="Hauser L."/>
            <person name="Kyrpides N."/>
            <person name="Anderson I."/>
            <person name="Wall J.D."/>
            <person name="Arkin A.P."/>
            <person name="Dehal P."/>
            <person name="Chivian D."/>
            <person name="Giles B."/>
            <person name="Hazen T.C."/>
        </authorList>
    </citation>
    <scope>NUCLEOTIDE SEQUENCE [LARGE SCALE GENOMIC DNA]</scope>
    <source>
        <strain evidence="5">ATCC 14822 / DSM 2638 / NCIMB 8403 / VKM B-1763</strain>
    </source>
</reference>
<dbReference type="GO" id="GO:0003677">
    <property type="term" value="F:DNA binding"/>
    <property type="evidence" value="ECO:0007669"/>
    <property type="project" value="UniProtKB-UniRule"/>
</dbReference>
<name>C6BZB1_MARSD</name>
<evidence type="ECO:0000256" key="1">
    <source>
        <dbReference type="ARBA" id="ARBA00023125"/>
    </source>
</evidence>
<feature type="domain" description="HTH tetR-type" evidence="3">
    <location>
        <begin position="10"/>
        <end position="70"/>
    </location>
</feature>
<dbReference type="KEGG" id="dsa:Desal_2694"/>
<dbReference type="Proteomes" id="UP000002601">
    <property type="component" value="Chromosome"/>
</dbReference>
<dbReference type="Pfam" id="PF00440">
    <property type="entry name" value="TetR_N"/>
    <property type="match status" value="1"/>
</dbReference>
<protein>
    <submittedName>
        <fullName evidence="4">Transcriptional regulator, TetR family</fullName>
    </submittedName>
</protein>
<dbReference type="InterPro" id="IPR050624">
    <property type="entry name" value="HTH-type_Tx_Regulator"/>
</dbReference>
<dbReference type="InterPro" id="IPR009057">
    <property type="entry name" value="Homeodomain-like_sf"/>
</dbReference>
<evidence type="ECO:0000256" key="2">
    <source>
        <dbReference type="PROSITE-ProRule" id="PRU00335"/>
    </source>
</evidence>